<dbReference type="Proteomes" id="UP000294581">
    <property type="component" value="Unassembled WGS sequence"/>
</dbReference>
<dbReference type="AlphaFoldDB" id="A0A4R8LSS1"/>
<dbReference type="GO" id="GO:0004386">
    <property type="term" value="F:helicase activity"/>
    <property type="evidence" value="ECO:0007669"/>
    <property type="project" value="UniProtKB-KW"/>
</dbReference>
<comment type="caution">
    <text evidence="1">The sequence shown here is derived from an EMBL/GenBank/DDBJ whole genome shotgun (WGS) entry which is preliminary data.</text>
</comment>
<protein>
    <submittedName>
        <fullName evidence="1">XPB/Ssl2-like helicase family protein</fullName>
    </submittedName>
</protein>
<reference evidence="1 2" key="1">
    <citation type="submission" date="2019-03" db="EMBL/GenBank/DDBJ databases">
        <title>Genomic Encyclopedia of Type Strains, Phase IV (KMG-IV): sequencing the most valuable type-strain genomes for metagenomic binning, comparative biology and taxonomic classification.</title>
        <authorList>
            <person name="Goeker M."/>
        </authorList>
    </citation>
    <scope>NUCLEOTIDE SEQUENCE [LARGE SCALE GENOMIC DNA]</scope>
    <source>
        <strain evidence="1 2">DSM 17974</strain>
    </source>
</reference>
<proteinExistence type="predicted"/>
<keyword evidence="1" id="KW-0067">ATP-binding</keyword>
<keyword evidence="1" id="KW-0547">Nucleotide-binding</keyword>
<dbReference type="RefSeq" id="WP_134158637.1">
    <property type="nucleotide sequence ID" value="NZ_SORF01000002.1"/>
</dbReference>
<keyword evidence="1" id="KW-0347">Helicase</keyword>
<keyword evidence="1" id="KW-0378">Hydrolase</keyword>
<keyword evidence="2" id="KW-1185">Reference proteome</keyword>
<evidence type="ECO:0000313" key="2">
    <source>
        <dbReference type="Proteomes" id="UP000294581"/>
    </source>
</evidence>
<sequence>MRLSECLNHASISTLQAIARSLQLSCTMYSKLDLVQSILESLRNPLCLAEQFDRWHEEWGVSLRRIALHRRNTFAKEEMEYLLAFAGDDTSHCLKRALSQGWLFLQNDSPRRHSYIVPKDMQIALREHFHRHWRGEIQVRGDDPLVQVDEGMAALNDLHTLLQYVQQRDVRLTASGAMYKRHVLQLMELFEVEEPTELPQWRFGYGRRTYDYPDRLALLYDFAYDEGMVVERQDERLTVDPARLSDFLSLGRKAQLRRLLQFYMRTYRRPIPRLYDIIATILLLADDWTSSASLYAVCAPQVKAFYYDEPKDVWDKRIVKMLIHLGVARLGYDDESGERWFQITKLGQELLTQDEADLPDELTYQQAALVVQPNFEIVVMLPDARMEAQIAEFAELKSSGALRVYRILDRTVERGLSLGRDFEAWRALLATRGMAPIPANVDRMLAEWGGRGGIHAAGIGS</sequence>
<name>A0A4R8LSS1_9BACL</name>
<organism evidence="1 2">
    <name type="scientific">Alicyclobacillus sacchari</name>
    <dbReference type="NCBI Taxonomy" id="392010"/>
    <lineage>
        <taxon>Bacteria</taxon>
        <taxon>Bacillati</taxon>
        <taxon>Bacillota</taxon>
        <taxon>Bacilli</taxon>
        <taxon>Bacillales</taxon>
        <taxon>Alicyclobacillaceae</taxon>
        <taxon>Alicyclobacillus</taxon>
    </lineage>
</organism>
<dbReference type="EMBL" id="SORF01000002">
    <property type="protein sequence ID" value="TDY50713.1"/>
    <property type="molecule type" value="Genomic_DNA"/>
</dbReference>
<evidence type="ECO:0000313" key="1">
    <source>
        <dbReference type="EMBL" id="TDY50713.1"/>
    </source>
</evidence>
<accession>A0A4R8LSS1</accession>
<gene>
    <name evidence="1" type="ORF">C7445_102273</name>
</gene>
<dbReference type="OrthoDB" id="2369695at2"/>